<dbReference type="EMBL" id="CP044331">
    <property type="protein sequence ID" value="QGM97638.1"/>
    <property type="molecule type" value="Genomic_DNA"/>
</dbReference>
<reference evidence="2 3" key="1">
    <citation type="submission" date="2019-09" db="EMBL/GenBank/DDBJ databases">
        <title>Isolation and complete genome sequencing of Methylocystis species.</title>
        <authorList>
            <person name="Rumah B.L."/>
            <person name="Stead C.E."/>
            <person name="Stevens B.C."/>
            <person name="Minton N.P."/>
            <person name="Grosse-Honebrink A."/>
            <person name="Zhang Y."/>
        </authorList>
    </citation>
    <scope>NUCLEOTIDE SEQUENCE [LARGE SCALE GENOMIC DNA]</scope>
    <source>
        <strain evidence="2 3">BRCS2</strain>
    </source>
</reference>
<dbReference type="RefSeq" id="WP_016917685.1">
    <property type="nucleotide sequence ID" value="NZ_CP044331.1"/>
</dbReference>
<organism evidence="2 3">
    <name type="scientific">Methylocystis parvus</name>
    <dbReference type="NCBI Taxonomy" id="134"/>
    <lineage>
        <taxon>Bacteria</taxon>
        <taxon>Pseudomonadati</taxon>
        <taxon>Pseudomonadota</taxon>
        <taxon>Alphaproteobacteria</taxon>
        <taxon>Hyphomicrobiales</taxon>
        <taxon>Methylocystaceae</taxon>
        <taxon>Methylocystis</taxon>
    </lineage>
</organism>
<evidence type="ECO:0000313" key="3">
    <source>
        <dbReference type="Proteomes" id="UP000422569"/>
    </source>
</evidence>
<dbReference type="KEGG" id="mpar:F7D14_09305"/>
<name>A0A6B8M5E1_9HYPH</name>
<dbReference type="AlphaFoldDB" id="A0A6B8M5E1"/>
<feature type="region of interest" description="Disordered" evidence="1">
    <location>
        <begin position="1"/>
        <end position="63"/>
    </location>
</feature>
<dbReference type="Pfam" id="PF13770">
    <property type="entry name" value="DUF4169"/>
    <property type="match status" value="1"/>
</dbReference>
<feature type="compositionally biased region" description="Basic and acidic residues" evidence="1">
    <location>
        <begin position="33"/>
        <end position="63"/>
    </location>
</feature>
<protein>
    <submittedName>
        <fullName evidence="2">DUF4169 family protein</fullName>
    </submittedName>
</protein>
<evidence type="ECO:0000256" key="1">
    <source>
        <dbReference type="SAM" id="MobiDB-lite"/>
    </source>
</evidence>
<proteinExistence type="predicted"/>
<gene>
    <name evidence="2" type="ORF">F7D14_09305</name>
</gene>
<keyword evidence="3" id="KW-1185">Reference proteome</keyword>
<evidence type="ECO:0000313" key="2">
    <source>
        <dbReference type="EMBL" id="QGM97638.1"/>
    </source>
</evidence>
<dbReference type="InterPro" id="IPR025227">
    <property type="entry name" value="DUF4169"/>
</dbReference>
<sequence>MGEIVNLRRARKARDRREKEEAAQANRVAYGRTKAERELNEARKRLEAEKLDAHRRDTPEEPA</sequence>
<accession>A0A6B8M5E1</accession>
<dbReference type="Proteomes" id="UP000422569">
    <property type="component" value="Chromosome"/>
</dbReference>